<protein>
    <submittedName>
        <fullName evidence="1">Uncharacterized protein</fullName>
    </submittedName>
</protein>
<reference evidence="1" key="1">
    <citation type="journal article" date="2014" name="Front. Microbiol.">
        <title>High frequency of phylogenetically diverse reductive dehalogenase-homologous genes in deep subseafloor sedimentary metagenomes.</title>
        <authorList>
            <person name="Kawai M."/>
            <person name="Futagami T."/>
            <person name="Toyoda A."/>
            <person name="Takaki Y."/>
            <person name="Nishi S."/>
            <person name="Hori S."/>
            <person name="Arai W."/>
            <person name="Tsubouchi T."/>
            <person name="Morono Y."/>
            <person name="Uchiyama I."/>
            <person name="Ito T."/>
            <person name="Fujiyama A."/>
            <person name="Inagaki F."/>
            <person name="Takami H."/>
        </authorList>
    </citation>
    <scope>NUCLEOTIDE SEQUENCE</scope>
    <source>
        <strain evidence="1">Expedition CK06-06</strain>
    </source>
</reference>
<feature type="non-terminal residue" evidence="1">
    <location>
        <position position="1"/>
    </location>
</feature>
<gene>
    <name evidence="1" type="ORF">S06H3_34118</name>
</gene>
<organism evidence="1">
    <name type="scientific">marine sediment metagenome</name>
    <dbReference type="NCBI Taxonomy" id="412755"/>
    <lineage>
        <taxon>unclassified sequences</taxon>
        <taxon>metagenomes</taxon>
        <taxon>ecological metagenomes</taxon>
    </lineage>
</organism>
<proteinExistence type="predicted"/>
<name>X1NB48_9ZZZZ</name>
<sequence>DFIISIKDTILSIVQIWSLIPAAIAGNPPLK</sequence>
<dbReference type="AlphaFoldDB" id="X1NB48"/>
<accession>X1NB48</accession>
<comment type="caution">
    <text evidence="1">The sequence shown here is derived from an EMBL/GenBank/DDBJ whole genome shotgun (WGS) entry which is preliminary data.</text>
</comment>
<dbReference type="EMBL" id="BARV01020443">
    <property type="protein sequence ID" value="GAI27406.1"/>
    <property type="molecule type" value="Genomic_DNA"/>
</dbReference>
<evidence type="ECO:0000313" key="1">
    <source>
        <dbReference type="EMBL" id="GAI27406.1"/>
    </source>
</evidence>